<dbReference type="GO" id="GO:0005886">
    <property type="term" value="C:plasma membrane"/>
    <property type="evidence" value="ECO:0007669"/>
    <property type="project" value="TreeGrafter"/>
</dbReference>
<comment type="similarity">
    <text evidence="2">Belongs to the GtrA family.</text>
</comment>
<evidence type="ECO:0000256" key="3">
    <source>
        <dbReference type="ARBA" id="ARBA00022692"/>
    </source>
</evidence>
<dbReference type="InterPro" id="IPR051401">
    <property type="entry name" value="GtrA_CellWall_Glycosyl"/>
</dbReference>
<feature type="domain" description="GtrA/DPMS transmembrane" evidence="7">
    <location>
        <begin position="11"/>
        <end position="124"/>
    </location>
</feature>
<evidence type="ECO:0000256" key="5">
    <source>
        <dbReference type="ARBA" id="ARBA00023136"/>
    </source>
</evidence>
<dbReference type="PANTHER" id="PTHR38459">
    <property type="entry name" value="PROPHAGE BACTOPRENOL-LINKED GLUCOSE TRANSLOCASE HOMOLOG"/>
    <property type="match status" value="1"/>
</dbReference>
<evidence type="ECO:0000256" key="6">
    <source>
        <dbReference type="SAM" id="Phobius"/>
    </source>
</evidence>
<comment type="subcellular location">
    <subcellularLocation>
        <location evidence="1">Membrane</location>
        <topology evidence="1">Multi-pass membrane protein</topology>
    </subcellularLocation>
</comment>
<accession>A0A2X3DMI8</accession>
<reference evidence="8 9" key="1">
    <citation type="submission" date="2018-06" db="EMBL/GenBank/DDBJ databases">
        <authorList>
            <consortium name="Pathogen Informatics"/>
            <person name="Doyle S."/>
        </authorList>
    </citation>
    <scope>NUCLEOTIDE SEQUENCE [LARGE SCALE GENOMIC DNA]</scope>
    <source>
        <strain evidence="8 9">NCTC13102</strain>
    </source>
</reference>
<dbReference type="Pfam" id="PF04138">
    <property type="entry name" value="GtrA_DPMS_TM"/>
    <property type="match status" value="1"/>
</dbReference>
<evidence type="ECO:0000256" key="1">
    <source>
        <dbReference type="ARBA" id="ARBA00004141"/>
    </source>
</evidence>
<evidence type="ECO:0000313" key="8">
    <source>
        <dbReference type="EMBL" id="SQB99400.1"/>
    </source>
</evidence>
<organism evidence="8 9">
    <name type="scientific">Helicobacter fennelliae</name>
    <dbReference type="NCBI Taxonomy" id="215"/>
    <lineage>
        <taxon>Bacteria</taxon>
        <taxon>Pseudomonadati</taxon>
        <taxon>Campylobacterota</taxon>
        <taxon>Epsilonproteobacteria</taxon>
        <taxon>Campylobacterales</taxon>
        <taxon>Helicobacteraceae</taxon>
        <taxon>Helicobacter</taxon>
    </lineage>
</organism>
<name>A0A2X3DMI8_9HELI</name>
<dbReference type="InterPro" id="IPR007267">
    <property type="entry name" value="GtrA_DPMS_TM"/>
</dbReference>
<keyword evidence="4 6" id="KW-1133">Transmembrane helix</keyword>
<feature type="transmembrane region" description="Helical" evidence="6">
    <location>
        <begin position="34"/>
        <end position="54"/>
    </location>
</feature>
<sequence>MYKNFSNLILYVFVGGSAALVNWAVFYVCLEKFAIAYMLAGFMAFVLATLWNFILAKRFIFKDSKHSLLKESALIYIVSFLGLCLDMGVLYMCVEWLKLDEMLSKIIATGIAFFFNFSVRNFIIYKEV</sequence>
<dbReference type="EMBL" id="UAWL01000006">
    <property type="protein sequence ID" value="SQB99400.1"/>
    <property type="molecule type" value="Genomic_DNA"/>
</dbReference>
<dbReference type="AlphaFoldDB" id="A0A2X3DMI8"/>
<feature type="transmembrane region" description="Helical" evidence="6">
    <location>
        <begin position="103"/>
        <end position="123"/>
    </location>
</feature>
<dbReference type="Proteomes" id="UP000250166">
    <property type="component" value="Unassembled WGS sequence"/>
</dbReference>
<dbReference type="GO" id="GO:0000271">
    <property type="term" value="P:polysaccharide biosynthetic process"/>
    <property type="evidence" value="ECO:0007669"/>
    <property type="project" value="InterPro"/>
</dbReference>
<evidence type="ECO:0000256" key="4">
    <source>
        <dbReference type="ARBA" id="ARBA00022989"/>
    </source>
</evidence>
<keyword evidence="5 6" id="KW-0472">Membrane</keyword>
<feature type="transmembrane region" description="Helical" evidence="6">
    <location>
        <begin position="7"/>
        <end position="28"/>
    </location>
</feature>
<keyword evidence="3 6" id="KW-0812">Transmembrane</keyword>
<evidence type="ECO:0000259" key="7">
    <source>
        <dbReference type="Pfam" id="PF04138"/>
    </source>
</evidence>
<dbReference type="RefSeq" id="WP_023946119.1">
    <property type="nucleotide sequence ID" value="NZ_UAWL01000006.1"/>
</dbReference>
<evidence type="ECO:0000313" key="9">
    <source>
        <dbReference type="Proteomes" id="UP000250166"/>
    </source>
</evidence>
<proteinExistence type="inferred from homology"/>
<feature type="transmembrane region" description="Helical" evidence="6">
    <location>
        <begin position="74"/>
        <end position="97"/>
    </location>
</feature>
<protein>
    <submittedName>
        <fullName evidence="8">Putative GtrA family protein</fullName>
    </submittedName>
</protein>
<evidence type="ECO:0000256" key="2">
    <source>
        <dbReference type="ARBA" id="ARBA00009399"/>
    </source>
</evidence>
<gene>
    <name evidence="8" type="ORF">NCTC13102_01734</name>
</gene>
<dbReference type="PANTHER" id="PTHR38459:SF1">
    <property type="entry name" value="PROPHAGE BACTOPRENOL-LINKED GLUCOSE TRANSLOCASE HOMOLOG"/>
    <property type="match status" value="1"/>
</dbReference>